<protein>
    <recommendedName>
        <fullName evidence="2">Phosphoenolpyruvate carboxylase</fullName>
    </recommendedName>
</protein>
<comment type="caution">
    <text evidence="3">The sequence shown here is derived from an EMBL/GenBank/DDBJ whole genome shotgun (WGS) entry which is preliminary data.</text>
</comment>
<dbReference type="PANTHER" id="PTHR30523:SF6">
    <property type="entry name" value="PHOSPHOENOLPYRUVATE CARBOXYLASE"/>
    <property type="match status" value="1"/>
</dbReference>
<dbReference type="InterPro" id="IPR015813">
    <property type="entry name" value="Pyrv/PenolPyrv_kinase-like_dom"/>
</dbReference>
<dbReference type="Proteomes" id="UP001597163">
    <property type="component" value="Unassembled WGS sequence"/>
</dbReference>
<comment type="function">
    <text evidence="1">Forms oxaloacetate, a four-carbon dicarboxylic acid source for the tricarboxylic acid cycle.</text>
</comment>
<dbReference type="EMBL" id="JBHTLJ010000001">
    <property type="protein sequence ID" value="MFD1161104.1"/>
    <property type="molecule type" value="Genomic_DNA"/>
</dbReference>
<dbReference type="RefSeq" id="WP_311935468.1">
    <property type="nucleotide sequence ID" value="NZ_JAVSCK010000001.1"/>
</dbReference>
<organism evidence="3 4">
    <name type="scientific">Hwangdonia seohaensis</name>
    <dbReference type="NCBI Taxonomy" id="1240727"/>
    <lineage>
        <taxon>Bacteria</taxon>
        <taxon>Pseudomonadati</taxon>
        <taxon>Bacteroidota</taxon>
        <taxon>Flavobacteriia</taxon>
        <taxon>Flavobacteriales</taxon>
        <taxon>Flavobacteriaceae</taxon>
        <taxon>Hwangdonia</taxon>
    </lineage>
</organism>
<dbReference type="Pfam" id="PF00311">
    <property type="entry name" value="PEPcase"/>
    <property type="match status" value="2"/>
</dbReference>
<dbReference type="PANTHER" id="PTHR30523">
    <property type="entry name" value="PHOSPHOENOLPYRUVATE CARBOXYLASE"/>
    <property type="match status" value="1"/>
</dbReference>
<evidence type="ECO:0000256" key="1">
    <source>
        <dbReference type="ARBA" id="ARBA00003670"/>
    </source>
</evidence>
<keyword evidence="4" id="KW-1185">Reference proteome</keyword>
<dbReference type="SUPFAM" id="SSF51621">
    <property type="entry name" value="Phosphoenolpyruvate/pyruvate domain"/>
    <property type="match status" value="1"/>
</dbReference>
<accession>A0ABW3R7P6</accession>
<gene>
    <name evidence="3" type="ORF">ACFQ2E_01665</name>
</gene>
<reference evidence="4" key="1">
    <citation type="journal article" date="2019" name="Int. J. Syst. Evol. Microbiol.">
        <title>The Global Catalogue of Microorganisms (GCM) 10K type strain sequencing project: providing services to taxonomists for standard genome sequencing and annotation.</title>
        <authorList>
            <consortium name="The Broad Institute Genomics Platform"/>
            <consortium name="The Broad Institute Genome Sequencing Center for Infectious Disease"/>
            <person name="Wu L."/>
            <person name="Ma J."/>
        </authorList>
    </citation>
    <scope>NUCLEOTIDE SEQUENCE [LARGE SCALE GENOMIC DNA]</scope>
    <source>
        <strain evidence="4">CCUG 63246</strain>
    </source>
</reference>
<sequence>MSVEPKLVRFKQNVLSKYQIYNSVFMTLPFDTVTKTGALLPLFHETCKKGFAHEEDPTTIVNSFFKKYQARRNKQSQINLLFRFIQYIERQVVLFDAIEDAAFPIVNNMEGIGTLRNLKESATAENRLEDLKAYLEEFKVRIVLTAHPTQFYPGSVLGIITDLTEAIKDNNLTEINNLFAQLGKTPFFKRVKPTPYNEAKSLIWYLENVFYTSFGEIYNYIQQNIYDDGKKHNEIINIGFWPGGDRDGNPYVKPKTTLKVAKKLKKAILKKYYQDLKALRRKLTFKDVEERIIKLETILYNYSINLNTKKTISSKELIKELLSIRNYIVKEHQSLYISEIHNLINRIHLFGYHFATLDIRQDSRIHNNVFTTVINHLIEKGSDSFPKNYNELSEDEQIKILSKAKHEAIDIDAFEDEMVRNTLRTIEAIEDIQATNGERGANRYIISNNQTALNVMQLFAMLKIVAFKTRLTVDVVPLFETITDLENAPAVMEQLYTNRAYRAHLKSRGNKQTIMLGFSDGTKDGGYLMANWGIFKAKELLTEMSRKYDVTAIFFDGRGGPPARGGGKTHQFYSSLGPTIEDKEVQLTIQGQTISSNFGTLDSSQYNLEQLISSGIDNRISGGRNKLSDDDRTVMTDLAETSYKTYKDFKSHPMFIPYLERMSTLKYYAKTNIGSRPSKRGTSDKLVFSDLRAIPFVGSWSQLKQNVPGFFGVGTALKKYEDAGEFNKVEALYKNSKFFKTLLENSMMSLTKSFFDLTKYMSNDEEFGDFWNIIHDEYTITKRLLLKLTGYAELMENEPTGKASIEVRESIVLPLLTIQQYALKKIQELEKAGVSDDDEEKKIYEKIVTRSLFGNINASRNSA</sequence>
<evidence type="ECO:0000313" key="3">
    <source>
        <dbReference type="EMBL" id="MFD1161104.1"/>
    </source>
</evidence>
<dbReference type="GO" id="GO:0008964">
    <property type="term" value="F:phosphoenolpyruvate carboxylase activity"/>
    <property type="evidence" value="ECO:0007669"/>
    <property type="project" value="UniProtKB-EC"/>
</dbReference>
<proteinExistence type="predicted"/>
<evidence type="ECO:0000313" key="4">
    <source>
        <dbReference type="Proteomes" id="UP001597163"/>
    </source>
</evidence>
<evidence type="ECO:0000256" key="2">
    <source>
        <dbReference type="ARBA" id="ARBA00022419"/>
    </source>
</evidence>
<name>A0ABW3R7P6_9FLAO</name>
<dbReference type="InterPro" id="IPR021135">
    <property type="entry name" value="PEP_COase"/>
</dbReference>
<dbReference type="PRINTS" id="PR00150">
    <property type="entry name" value="PEPCARBXLASE"/>
</dbReference>
<keyword evidence="3" id="KW-0456">Lyase</keyword>